<comment type="caution">
    <text evidence="2">The sequence shown here is derived from an EMBL/GenBank/DDBJ whole genome shotgun (WGS) entry which is preliminary data.</text>
</comment>
<evidence type="ECO:0000256" key="1">
    <source>
        <dbReference type="SAM" id="MobiDB-lite"/>
    </source>
</evidence>
<dbReference type="Proteomes" id="UP000735302">
    <property type="component" value="Unassembled WGS sequence"/>
</dbReference>
<feature type="compositionally biased region" description="Basic and acidic residues" evidence="1">
    <location>
        <begin position="49"/>
        <end position="58"/>
    </location>
</feature>
<name>A0AAV4AWM3_9GAST</name>
<evidence type="ECO:0000313" key="3">
    <source>
        <dbReference type="Proteomes" id="UP000735302"/>
    </source>
</evidence>
<feature type="compositionally biased region" description="Polar residues" evidence="1">
    <location>
        <begin position="25"/>
        <end position="39"/>
    </location>
</feature>
<organism evidence="2 3">
    <name type="scientific">Plakobranchus ocellatus</name>
    <dbReference type="NCBI Taxonomy" id="259542"/>
    <lineage>
        <taxon>Eukaryota</taxon>
        <taxon>Metazoa</taxon>
        <taxon>Spiralia</taxon>
        <taxon>Lophotrochozoa</taxon>
        <taxon>Mollusca</taxon>
        <taxon>Gastropoda</taxon>
        <taxon>Heterobranchia</taxon>
        <taxon>Euthyneura</taxon>
        <taxon>Panpulmonata</taxon>
        <taxon>Sacoglossa</taxon>
        <taxon>Placobranchoidea</taxon>
        <taxon>Plakobranchidae</taxon>
        <taxon>Plakobranchus</taxon>
    </lineage>
</organism>
<sequence>MAEHDKTALTTYDSVATSPGAASVSERQQAPGDSSTGYQQLKGATPADGVKKPKENELVRFPPCIVHSLYEISAMTTEAETEMAANASRSSVENGDPEHGQYSPQRTPNPQGSPGSGPGPEAQGASDKLWCMSRLSNWISWALERGFFK</sequence>
<accession>A0AAV4AWM3</accession>
<dbReference type="EMBL" id="BLXT01004211">
    <property type="protein sequence ID" value="GFO10921.1"/>
    <property type="molecule type" value="Genomic_DNA"/>
</dbReference>
<reference evidence="2 3" key="1">
    <citation type="journal article" date="2021" name="Elife">
        <title>Chloroplast acquisition without the gene transfer in kleptoplastic sea slugs, Plakobranchus ocellatus.</title>
        <authorList>
            <person name="Maeda T."/>
            <person name="Takahashi S."/>
            <person name="Yoshida T."/>
            <person name="Shimamura S."/>
            <person name="Takaki Y."/>
            <person name="Nagai Y."/>
            <person name="Toyoda A."/>
            <person name="Suzuki Y."/>
            <person name="Arimoto A."/>
            <person name="Ishii H."/>
            <person name="Satoh N."/>
            <person name="Nishiyama T."/>
            <person name="Hasebe M."/>
            <person name="Maruyama T."/>
            <person name="Minagawa J."/>
            <person name="Obokata J."/>
            <person name="Shigenobu S."/>
        </authorList>
    </citation>
    <scope>NUCLEOTIDE SEQUENCE [LARGE SCALE GENOMIC DNA]</scope>
</reference>
<feature type="compositionally biased region" description="Polar residues" evidence="1">
    <location>
        <begin position="8"/>
        <end position="17"/>
    </location>
</feature>
<keyword evidence="3" id="KW-1185">Reference proteome</keyword>
<feature type="region of interest" description="Disordered" evidence="1">
    <location>
        <begin position="1"/>
        <end position="58"/>
    </location>
</feature>
<proteinExistence type="predicted"/>
<protein>
    <submittedName>
        <fullName evidence="2">Uncharacterized protein</fullName>
    </submittedName>
</protein>
<dbReference type="AlphaFoldDB" id="A0AAV4AWM3"/>
<feature type="compositionally biased region" description="Low complexity" evidence="1">
    <location>
        <begin position="108"/>
        <end position="126"/>
    </location>
</feature>
<feature type="region of interest" description="Disordered" evidence="1">
    <location>
        <begin position="79"/>
        <end position="127"/>
    </location>
</feature>
<gene>
    <name evidence="2" type="ORF">PoB_003742600</name>
</gene>
<evidence type="ECO:0000313" key="2">
    <source>
        <dbReference type="EMBL" id="GFO10921.1"/>
    </source>
</evidence>